<name>A0A4Z2IY72_9TELE</name>
<dbReference type="EMBL" id="SRLO01000036">
    <property type="protein sequence ID" value="TNN82929.1"/>
    <property type="molecule type" value="Genomic_DNA"/>
</dbReference>
<evidence type="ECO:0000313" key="2">
    <source>
        <dbReference type="Proteomes" id="UP000314294"/>
    </source>
</evidence>
<protein>
    <submittedName>
        <fullName evidence="1">Uncharacterized protein</fullName>
    </submittedName>
</protein>
<reference evidence="1 2" key="1">
    <citation type="submission" date="2019-03" db="EMBL/GenBank/DDBJ databases">
        <title>First draft genome of Liparis tanakae, snailfish: a comprehensive survey of snailfish specific genes.</title>
        <authorList>
            <person name="Kim W."/>
            <person name="Song I."/>
            <person name="Jeong J.-H."/>
            <person name="Kim D."/>
            <person name="Kim S."/>
            <person name="Ryu S."/>
            <person name="Song J.Y."/>
            <person name="Lee S.K."/>
        </authorList>
    </citation>
    <scope>NUCLEOTIDE SEQUENCE [LARGE SCALE GENOMIC DNA]</scope>
    <source>
        <tissue evidence="1">Muscle</tissue>
    </source>
</reference>
<comment type="caution">
    <text evidence="1">The sequence shown here is derived from an EMBL/GenBank/DDBJ whole genome shotgun (WGS) entry which is preliminary data.</text>
</comment>
<organism evidence="1 2">
    <name type="scientific">Liparis tanakae</name>
    <name type="common">Tanaka's snailfish</name>
    <dbReference type="NCBI Taxonomy" id="230148"/>
    <lineage>
        <taxon>Eukaryota</taxon>
        <taxon>Metazoa</taxon>
        <taxon>Chordata</taxon>
        <taxon>Craniata</taxon>
        <taxon>Vertebrata</taxon>
        <taxon>Euteleostomi</taxon>
        <taxon>Actinopterygii</taxon>
        <taxon>Neopterygii</taxon>
        <taxon>Teleostei</taxon>
        <taxon>Neoteleostei</taxon>
        <taxon>Acanthomorphata</taxon>
        <taxon>Eupercaria</taxon>
        <taxon>Perciformes</taxon>
        <taxon>Cottioidei</taxon>
        <taxon>Cottales</taxon>
        <taxon>Liparidae</taxon>
        <taxon>Liparis</taxon>
    </lineage>
</organism>
<gene>
    <name evidence="1" type="ORF">EYF80_006886</name>
</gene>
<proteinExistence type="predicted"/>
<accession>A0A4Z2IY72</accession>
<dbReference type="Proteomes" id="UP000314294">
    <property type="component" value="Unassembled WGS sequence"/>
</dbReference>
<evidence type="ECO:0000313" key="1">
    <source>
        <dbReference type="EMBL" id="TNN82929.1"/>
    </source>
</evidence>
<sequence length="219" mass="24500">MPRGINTSAAIRSTRHRWNTKANLRSCGVLVMTIITAKLPTTASTSMMSIAHSAKDWFRSTSPRTLATGEVTFEIFGRSETEDTGRSDREVFQERLGVTGRSMRGWDKEGSSRGLGEKLRAQRGPYVPLTRVKKRHGWGFISPMTYIPETEGDLVLLAEGRGTALKQRQRINFVCPHGSVLYTTFANKQAVRYLASAHTSTSLRTRLQMHGDDNINLWA</sequence>
<dbReference type="AlphaFoldDB" id="A0A4Z2IY72"/>
<keyword evidence="2" id="KW-1185">Reference proteome</keyword>